<sequence length="77" mass="8969">MNSSNIDVNSLSEQIQAEVQMKQFRDFLVEYNKLSESCFAACVWDFTSRQVKNQELSCVKNCAEKYTKCLSLIFRET</sequence>
<dbReference type="SUPFAM" id="SSF144122">
    <property type="entry name" value="Tim10-like"/>
    <property type="match status" value="1"/>
</dbReference>
<evidence type="ECO:0000313" key="10">
    <source>
        <dbReference type="EMBL" id="KAB7500054.1"/>
    </source>
</evidence>
<keyword evidence="6 8" id="KW-0496">Mitochondrion</keyword>
<evidence type="ECO:0000256" key="8">
    <source>
        <dbReference type="RuleBase" id="RU367043"/>
    </source>
</evidence>
<dbReference type="EMBL" id="SEYY01006636">
    <property type="protein sequence ID" value="KAB7502831.1"/>
    <property type="molecule type" value="Genomic_DNA"/>
</dbReference>
<evidence type="ECO:0000256" key="2">
    <source>
        <dbReference type="ARBA" id="ARBA00022723"/>
    </source>
</evidence>
<proteinExistence type="inferred from homology"/>
<organism evidence="10 12">
    <name type="scientific">Armadillidium nasatum</name>
    <dbReference type="NCBI Taxonomy" id="96803"/>
    <lineage>
        <taxon>Eukaryota</taxon>
        <taxon>Metazoa</taxon>
        <taxon>Ecdysozoa</taxon>
        <taxon>Arthropoda</taxon>
        <taxon>Crustacea</taxon>
        <taxon>Multicrustacea</taxon>
        <taxon>Malacostraca</taxon>
        <taxon>Eumalacostraca</taxon>
        <taxon>Peracarida</taxon>
        <taxon>Isopoda</taxon>
        <taxon>Oniscidea</taxon>
        <taxon>Crinocheta</taxon>
        <taxon>Armadillidiidae</taxon>
        <taxon>Armadillidium</taxon>
    </lineage>
</organism>
<keyword evidence="3" id="KW-0862">Zinc</keyword>
<dbReference type="Gene3D" id="1.10.287.810">
    <property type="entry name" value="Mitochondrial import inner membrane translocase subunit tim13 like domains"/>
    <property type="match status" value="1"/>
</dbReference>
<dbReference type="Pfam" id="PF02953">
    <property type="entry name" value="zf-Tim10_DDP"/>
    <property type="match status" value="1"/>
</dbReference>
<dbReference type="AlphaFoldDB" id="A0A5N5T0S5"/>
<gene>
    <name evidence="10" type="primary">Timm9_0</name>
    <name evidence="11" type="synonym">Timm9_1</name>
    <name evidence="11" type="ORF">Anas_12602</name>
    <name evidence="10" type="ORF">Anas_13725</name>
</gene>
<evidence type="ECO:0000256" key="5">
    <source>
        <dbReference type="ARBA" id="ARBA00023010"/>
    </source>
</evidence>
<dbReference type="GO" id="GO:0005743">
    <property type="term" value="C:mitochondrial inner membrane"/>
    <property type="evidence" value="ECO:0007669"/>
    <property type="project" value="UniProtKB-SubCell"/>
</dbReference>
<comment type="function">
    <text evidence="8">Mitochondrial intermembrane chaperone that participates in the import and insertion of some multi-pass transmembrane proteins into the mitochondrial inner membrane. Also required for the transfer of beta-barrel precursors from the TOM complex to the sorting and assembly machinery (SAM complex) of the outer membrane. Acts as a chaperone-like protein that protects the hydrophobic precursors from aggregation and guide them through the mitochondrial intermembrane space.</text>
</comment>
<reference evidence="10 12" key="1">
    <citation type="journal article" date="2019" name="PLoS Biol.">
        <title>Sex chromosomes control vertical transmission of feminizing Wolbachia symbionts in an isopod.</title>
        <authorList>
            <person name="Becking T."/>
            <person name="Chebbi M.A."/>
            <person name="Giraud I."/>
            <person name="Moumen B."/>
            <person name="Laverre T."/>
            <person name="Caubet Y."/>
            <person name="Peccoud J."/>
            <person name="Gilbert C."/>
            <person name="Cordaux R."/>
        </authorList>
    </citation>
    <scope>NUCLEOTIDE SEQUENCE [LARGE SCALE GENOMIC DNA]</scope>
    <source>
        <strain evidence="10">ANa2</strain>
        <tissue evidence="10">Whole body excluding digestive tract and cuticle</tissue>
    </source>
</reference>
<keyword evidence="4 8" id="KW-0653">Protein transport</keyword>
<dbReference type="GO" id="GO:0015031">
    <property type="term" value="P:protein transport"/>
    <property type="evidence" value="ECO:0007669"/>
    <property type="project" value="UniProtKB-KW"/>
</dbReference>
<comment type="subunit">
    <text evidence="8">Heterohexamer.</text>
</comment>
<protein>
    <recommendedName>
        <fullName evidence="8">Mitochondrial import inner membrane translocase subunit</fullName>
    </recommendedName>
</protein>
<comment type="subcellular location">
    <subcellularLocation>
        <location evidence="8">Mitochondrion inner membrane</location>
        <topology evidence="8">Peripheral membrane protein</topology>
        <orientation evidence="8">Intermembrane side</orientation>
    </subcellularLocation>
</comment>
<dbReference type="PANTHER" id="PTHR13172">
    <property type="entry name" value="MITOCHONDRIAL IMPORT INNER MEMBRANE TRANSLOCASE SUBUNIT TIM9B"/>
    <property type="match status" value="1"/>
</dbReference>
<keyword evidence="8" id="KW-0472">Membrane</keyword>
<name>A0A5N5T0S5_9CRUS</name>
<evidence type="ECO:0000313" key="12">
    <source>
        <dbReference type="Proteomes" id="UP000326759"/>
    </source>
</evidence>
<dbReference type="OrthoDB" id="1551503at2759"/>
<keyword evidence="5 8" id="KW-0811">Translocation</keyword>
<comment type="similarity">
    <text evidence="8">Belongs to the small Tim family.</text>
</comment>
<evidence type="ECO:0000256" key="1">
    <source>
        <dbReference type="ARBA" id="ARBA00022448"/>
    </source>
</evidence>
<keyword evidence="1 8" id="KW-0813">Transport</keyword>
<keyword evidence="2" id="KW-0479">Metal-binding</keyword>
<feature type="domain" description="Tim10-like" evidence="9">
    <location>
        <begin position="14"/>
        <end position="73"/>
    </location>
</feature>
<dbReference type="InterPro" id="IPR050673">
    <property type="entry name" value="Mito_inner_translocase_sub"/>
</dbReference>
<dbReference type="InterPro" id="IPR035427">
    <property type="entry name" value="Tim10-like_dom_sf"/>
</dbReference>
<dbReference type="EMBL" id="SEYY01015429">
    <property type="protein sequence ID" value="KAB7500054.1"/>
    <property type="molecule type" value="Genomic_DNA"/>
</dbReference>
<evidence type="ECO:0000256" key="3">
    <source>
        <dbReference type="ARBA" id="ARBA00022833"/>
    </source>
</evidence>
<accession>A0A5N5T0S5</accession>
<keyword evidence="8" id="KW-0143">Chaperone</keyword>
<keyword evidence="8" id="KW-0999">Mitochondrion inner membrane</keyword>
<keyword evidence="12" id="KW-1185">Reference proteome</keyword>
<comment type="domain">
    <text evidence="8">The twin CX3C motif contains 4 conserved Cys residues that form 2 disulfide bonds in the mitochondrial intermembrane space.</text>
</comment>
<dbReference type="GO" id="GO:0046872">
    <property type="term" value="F:metal ion binding"/>
    <property type="evidence" value="ECO:0007669"/>
    <property type="project" value="UniProtKB-KW"/>
</dbReference>
<comment type="caution">
    <text evidence="10">The sequence shown here is derived from an EMBL/GenBank/DDBJ whole genome shotgun (WGS) entry which is preliminary data.</text>
</comment>
<evidence type="ECO:0000256" key="6">
    <source>
        <dbReference type="ARBA" id="ARBA00023128"/>
    </source>
</evidence>
<evidence type="ECO:0000256" key="7">
    <source>
        <dbReference type="ARBA" id="ARBA00023157"/>
    </source>
</evidence>
<keyword evidence="7 8" id="KW-1015">Disulfide bond</keyword>
<evidence type="ECO:0000259" key="9">
    <source>
        <dbReference type="Pfam" id="PF02953"/>
    </source>
</evidence>
<dbReference type="InterPro" id="IPR004217">
    <property type="entry name" value="Tim10-like"/>
</dbReference>
<evidence type="ECO:0000256" key="4">
    <source>
        <dbReference type="ARBA" id="ARBA00022927"/>
    </source>
</evidence>
<dbReference type="Proteomes" id="UP000326759">
    <property type="component" value="Unassembled WGS sequence"/>
</dbReference>
<evidence type="ECO:0000313" key="11">
    <source>
        <dbReference type="EMBL" id="KAB7502831.1"/>
    </source>
</evidence>